<evidence type="ECO:0000313" key="7">
    <source>
        <dbReference type="EMBL" id="KAG2535395.1"/>
    </source>
</evidence>
<dbReference type="AlphaFoldDB" id="A0A8T0MEM1"/>
<reference evidence="7" key="1">
    <citation type="submission" date="2020-05" db="EMBL/GenBank/DDBJ databases">
        <title>WGS assembly of Panicum virgatum.</title>
        <authorList>
            <person name="Lovell J.T."/>
            <person name="Jenkins J."/>
            <person name="Shu S."/>
            <person name="Juenger T.E."/>
            <person name="Schmutz J."/>
        </authorList>
    </citation>
    <scope>NUCLEOTIDE SEQUENCE</scope>
    <source>
        <strain evidence="7">AP13</strain>
    </source>
</reference>
<evidence type="ECO:0000256" key="5">
    <source>
        <dbReference type="ARBA" id="ARBA00023136"/>
    </source>
</evidence>
<protein>
    <submittedName>
        <fullName evidence="7">Uncharacterized protein</fullName>
    </submittedName>
</protein>
<dbReference type="PANTHER" id="PTHR11910">
    <property type="entry name" value="ATP SYNTHASE DELTA CHAIN"/>
    <property type="match status" value="1"/>
</dbReference>
<comment type="subcellular location">
    <subcellularLocation>
        <location evidence="1">Membrane</location>
    </subcellularLocation>
</comment>
<keyword evidence="3" id="KW-0375">Hydrogen ion transport</keyword>
<keyword evidence="8" id="KW-1185">Reference proteome</keyword>
<keyword evidence="4" id="KW-0406">Ion transport</keyword>
<sequence>LGPRHFIRRVASTCGRPRRRPAHASASVKIKTQLGPRHFIFSAGRTRTRCACAAVQKRDDPSRAARLGYAREGMTRDHTGPGDWRAPRPDLPGWGVCGCRGRIVCSPNSPVSVLPLDASSYQPTQLLLPYPPRWPHLGSYYLPLLLCCPGRSSARLLPLASSSPPRFHSLAAPSDHRLPRAELFYYAGQPLVPWRIRVSLFEFFSAMNILNQPINPGGHPVFPAAKEAGHLTPASVRFDGVPAQPSTVAAGRSSAQYPRWQAQTLRRASSYVGADHDGATAAAGPEPAPFKPPTLDFLRSLLDRSSCSVSSALAGGEASAPPPQLLALRVVVSSAVELDARQTELIARKMRRLTGFVNLTVENVVDPSLIAGFVICYGTDDSHVIDLSVKGQLAALKNRVDSIDQTAHGHPHP</sequence>
<dbReference type="Proteomes" id="UP000823388">
    <property type="component" value="Chromosome 9N"/>
</dbReference>
<keyword evidence="2" id="KW-0813">Transport</keyword>
<evidence type="ECO:0000313" key="8">
    <source>
        <dbReference type="Proteomes" id="UP000823388"/>
    </source>
</evidence>
<keyword evidence="6" id="KW-0066">ATP synthesis</keyword>
<dbReference type="EMBL" id="CM029054">
    <property type="protein sequence ID" value="KAG2535395.1"/>
    <property type="molecule type" value="Genomic_DNA"/>
</dbReference>
<gene>
    <name evidence="7" type="ORF">PVAP13_9NG111500</name>
</gene>
<accession>A0A8T0MEM1</accession>
<proteinExistence type="predicted"/>
<feature type="non-terminal residue" evidence="7">
    <location>
        <position position="413"/>
    </location>
</feature>
<dbReference type="Pfam" id="PF00213">
    <property type="entry name" value="OSCP"/>
    <property type="match status" value="1"/>
</dbReference>
<evidence type="ECO:0000256" key="2">
    <source>
        <dbReference type="ARBA" id="ARBA00022448"/>
    </source>
</evidence>
<evidence type="ECO:0000256" key="6">
    <source>
        <dbReference type="ARBA" id="ARBA00023310"/>
    </source>
</evidence>
<evidence type="ECO:0000256" key="1">
    <source>
        <dbReference type="ARBA" id="ARBA00004370"/>
    </source>
</evidence>
<feature type="non-terminal residue" evidence="7">
    <location>
        <position position="1"/>
    </location>
</feature>
<organism evidence="7 8">
    <name type="scientific">Panicum virgatum</name>
    <name type="common">Blackwell switchgrass</name>
    <dbReference type="NCBI Taxonomy" id="38727"/>
    <lineage>
        <taxon>Eukaryota</taxon>
        <taxon>Viridiplantae</taxon>
        <taxon>Streptophyta</taxon>
        <taxon>Embryophyta</taxon>
        <taxon>Tracheophyta</taxon>
        <taxon>Spermatophyta</taxon>
        <taxon>Magnoliopsida</taxon>
        <taxon>Liliopsida</taxon>
        <taxon>Poales</taxon>
        <taxon>Poaceae</taxon>
        <taxon>PACMAD clade</taxon>
        <taxon>Panicoideae</taxon>
        <taxon>Panicodae</taxon>
        <taxon>Paniceae</taxon>
        <taxon>Panicinae</taxon>
        <taxon>Panicum</taxon>
        <taxon>Panicum sect. Hiantes</taxon>
    </lineage>
</organism>
<keyword evidence="5" id="KW-0472">Membrane</keyword>
<dbReference type="GO" id="GO:0046933">
    <property type="term" value="F:proton-transporting ATP synthase activity, rotational mechanism"/>
    <property type="evidence" value="ECO:0007669"/>
    <property type="project" value="InterPro"/>
</dbReference>
<evidence type="ECO:0000256" key="4">
    <source>
        <dbReference type="ARBA" id="ARBA00023065"/>
    </source>
</evidence>
<dbReference type="InterPro" id="IPR000711">
    <property type="entry name" value="ATPase_OSCP/dsu"/>
</dbReference>
<comment type="caution">
    <text evidence="7">The sequence shown here is derived from an EMBL/GenBank/DDBJ whole genome shotgun (WGS) entry which is preliminary data.</text>
</comment>
<name>A0A8T0MEM1_PANVG</name>
<dbReference type="GO" id="GO:0016020">
    <property type="term" value="C:membrane"/>
    <property type="evidence" value="ECO:0007669"/>
    <property type="project" value="UniProtKB-SubCell"/>
</dbReference>
<evidence type="ECO:0000256" key="3">
    <source>
        <dbReference type="ARBA" id="ARBA00022781"/>
    </source>
</evidence>